<sequence>MLRPGHIIELDGGVSRGTRLHEFGFSRRMLADAVNAGEIHRVRPGVFVTSTTSPDVAEAAAHGGAVTCARALRTWGVWTLKEDEAVHVWLGGTGRVHHPTTCSCVGHFFAGPRSLGVAPLDVVLVHVYFCHGEEAFFAALESALRQRRLGRPAITRIRRGLPERARWLMDLARSDADSGLESLLRLRLHLLGIRLDCQIVIPTVGRVDFVVGGRLILEADGKENHDGEQSRHRDLMRDAAASALGYETLRFDYALIVHGWAVVEAAILAALARL</sequence>
<organism evidence="2 3">
    <name type="scientific">Microbacterium ginsengiterrae</name>
    <dbReference type="NCBI Taxonomy" id="546115"/>
    <lineage>
        <taxon>Bacteria</taxon>
        <taxon>Bacillati</taxon>
        <taxon>Actinomycetota</taxon>
        <taxon>Actinomycetes</taxon>
        <taxon>Micrococcales</taxon>
        <taxon>Microbacteriaceae</taxon>
        <taxon>Microbacterium</taxon>
    </lineage>
</organism>
<dbReference type="InterPro" id="IPR011335">
    <property type="entry name" value="Restrct_endonuc-II-like"/>
</dbReference>
<keyword evidence="3" id="KW-1185">Reference proteome</keyword>
<comment type="caution">
    <text evidence="2">The sequence shown here is derived from an EMBL/GenBank/DDBJ whole genome shotgun (WGS) entry which is preliminary data.</text>
</comment>
<evidence type="ECO:0000313" key="3">
    <source>
        <dbReference type="Proteomes" id="UP000517712"/>
    </source>
</evidence>
<dbReference type="EMBL" id="JACHMU010000001">
    <property type="protein sequence ID" value="MBB5741844.1"/>
    <property type="molecule type" value="Genomic_DNA"/>
</dbReference>
<dbReference type="InterPro" id="IPR007569">
    <property type="entry name" value="DUF559"/>
</dbReference>
<dbReference type="GO" id="GO:0004519">
    <property type="term" value="F:endonuclease activity"/>
    <property type="evidence" value="ECO:0007669"/>
    <property type="project" value="UniProtKB-KW"/>
</dbReference>
<protein>
    <submittedName>
        <fullName evidence="2">Very-short-patch-repair endonuclease</fullName>
    </submittedName>
</protein>
<keyword evidence="2" id="KW-0255">Endonuclease</keyword>
<dbReference type="Gene3D" id="3.40.960.10">
    <property type="entry name" value="VSR Endonuclease"/>
    <property type="match status" value="1"/>
</dbReference>
<keyword evidence="2" id="KW-0378">Hydrolase</keyword>
<gene>
    <name evidence="2" type="ORF">HD600_000341</name>
</gene>
<keyword evidence="2" id="KW-0540">Nuclease</keyword>
<reference evidence="2 3" key="1">
    <citation type="submission" date="2020-08" db="EMBL/GenBank/DDBJ databases">
        <title>Sequencing the genomes of 1000 actinobacteria strains.</title>
        <authorList>
            <person name="Klenk H.-P."/>
        </authorList>
    </citation>
    <scope>NUCLEOTIDE SEQUENCE [LARGE SCALE GENOMIC DNA]</scope>
    <source>
        <strain evidence="2 3">DSM 24823</strain>
    </source>
</reference>
<dbReference type="RefSeq" id="WP_184281135.1">
    <property type="nucleotide sequence ID" value="NZ_BAAAPG010000002.1"/>
</dbReference>
<evidence type="ECO:0000259" key="1">
    <source>
        <dbReference type="Pfam" id="PF04480"/>
    </source>
</evidence>
<proteinExistence type="predicted"/>
<dbReference type="AlphaFoldDB" id="A0A7W9CA35"/>
<dbReference type="SUPFAM" id="SSF52980">
    <property type="entry name" value="Restriction endonuclease-like"/>
    <property type="match status" value="1"/>
</dbReference>
<dbReference type="Pfam" id="PF04480">
    <property type="entry name" value="DUF559"/>
    <property type="match status" value="1"/>
</dbReference>
<dbReference type="Proteomes" id="UP000517712">
    <property type="component" value="Unassembled WGS sequence"/>
</dbReference>
<evidence type="ECO:0000313" key="2">
    <source>
        <dbReference type="EMBL" id="MBB5741844.1"/>
    </source>
</evidence>
<accession>A0A7W9CA35</accession>
<name>A0A7W9CA35_9MICO</name>
<feature type="domain" description="DUF559" evidence="1">
    <location>
        <begin position="177"/>
        <end position="271"/>
    </location>
</feature>